<proteinExistence type="predicted"/>
<reference evidence="1" key="1">
    <citation type="submission" date="2019-03" db="EMBL/GenBank/DDBJ databases">
        <title>Single cell metagenomics reveals metabolic interactions within the superorganism composed of flagellate Streblomastix strix and complex community of Bacteroidetes bacteria on its surface.</title>
        <authorList>
            <person name="Treitli S.C."/>
            <person name="Kolisko M."/>
            <person name="Husnik F."/>
            <person name="Keeling P."/>
            <person name="Hampl V."/>
        </authorList>
    </citation>
    <scope>NUCLEOTIDE SEQUENCE</scope>
    <source>
        <strain evidence="1">STM</strain>
    </source>
</reference>
<accession>A0A5J4RIH8</accession>
<comment type="caution">
    <text evidence="1">The sequence shown here is derived from an EMBL/GenBank/DDBJ whole genome shotgun (WGS) entry which is preliminary data.</text>
</comment>
<sequence length="35" mass="4280">MTTNKKQKNYNLEMQYKVLLLNRTIFSNIYTKLIN</sequence>
<dbReference type="AlphaFoldDB" id="A0A5J4RIH8"/>
<evidence type="ECO:0000313" key="1">
    <source>
        <dbReference type="EMBL" id="KAA6333448.1"/>
    </source>
</evidence>
<organism evidence="1">
    <name type="scientific">termite gut metagenome</name>
    <dbReference type="NCBI Taxonomy" id="433724"/>
    <lineage>
        <taxon>unclassified sequences</taxon>
        <taxon>metagenomes</taxon>
        <taxon>organismal metagenomes</taxon>
    </lineage>
</organism>
<gene>
    <name evidence="1" type="ORF">EZS27_018138</name>
</gene>
<protein>
    <submittedName>
        <fullName evidence="1">Uncharacterized protein</fullName>
    </submittedName>
</protein>
<dbReference type="EMBL" id="SNRY01001113">
    <property type="protein sequence ID" value="KAA6333448.1"/>
    <property type="molecule type" value="Genomic_DNA"/>
</dbReference>
<name>A0A5J4RIH8_9ZZZZ</name>